<dbReference type="SUPFAM" id="SSF52540">
    <property type="entry name" value="P-loop containing nucleoside triphosphate hydrolases"/>
    <property type="match status" value="1"/>
</dbReference>
<dbReference type="GO" id="GO:0005694">
    <property type="term" value="C:chromosome"/>
    <property type="evidence" value="ECO:0007669"/>
    <property type="project" value="UniProtKB-ARBA"/>
</dbReference>
<dbReference type="Pfam" id="PF13087">
    <property type="entry name" value="AAA_12"/>
    <property type="match status" value="1"/>
</dbReference>
<dbReference type="GO" id="GO:0016787">
    <property type="term" value="F:hydrolase activity"/>
    <property type="evidence" value="ECO:0007669"/>
    <property type="project" value="UniProtKB-KW"/>
</dbReference>
<evidence type="ECO:0000256" key="1">
    <source>
        <dbReference type="ARBA" id="ARBA00022741"/>
    </source>
</evidence>
<dbReference type="OMA" id="ANDLFYA"/>
<dbReference type="InterPro" id="IPR041679">
    <property type="entry name" value="DNA2/NAM7-like_C"/>
</dbReference>
<evidence type="ECO:0000256" key="4">
    <source>
        <dbReference type="ARBA" id="ARBA00022840"/>
    </source>
</evidence>
<dbReference type="InterPro" id="IPR047187">
    <property type="entry name" value="SF1_C_Upf1"/>
</dbReference>
<dbReference type="InterPro" id="IPR045055">
    <property type="entry name" value="DNA2/NAM7-like"/>
</dbReference>
<evidence type="ECO:0000313" key="7">
    <source>
        <dbReference type="Proteomes" id="UP000023152"/>
    </source>
</evidence>
<evidence type="ECO:0000259" key="5">
    <source>
        <dbReference type="Pfam" id="PF13087"/>
    </source>
</evidence>
<feature type="non-terminal residue" evidence="6">
    <location>
        <position position="1"/>
    </location>
</feature>
<reference evidence="6 7" key="1">
    <citation type="journal article" date="2013" name="Curr. Biol.">
        <title>The Genome of the Foraminiferan Reticulomyxa filosa.</title>
        <authorList>
            <person name="Glockner G."/>
            <person name="Hulsmann N."/>
            <person name="Schleicher M."/>
            <person name="Noegel A.A."/>
            <person name="Eichinger L."/>
            <person name="Gallinger C."/>
            <person name="Pawlowski J."/>
            <person name="Sierra R."/>
            <person name="Euteneuer U."/>
            <person name="Pillet L."/>
            <person name="Moustafa A."/>
            <person name="Platzer M."/>
            <person name="Groth M."/>
            <person name="Szafranski K."/>
            <person name="Schliwa M."/>
        </authorList>
    </citation>
    <scope>NUCLEOTIDE SEQUENCE [LARGE SCALE GENOMIC DNA]</scope>
</reference>
<evidence type="ECO:0000313" key="6">
    <source>
        <dbReference type="EMBL" id="ETO13088.1"/>
    </source>
</evidence>
<keyword evidence="4" id="KW-0067">ATP-binding</keyword>
<dbReference type="PANTHER" id="PTHR10887">
    <property type="entry name" value="DNA2/NAM7 HELICASE FAMILY"/>
    <property type="match status" value="1"/>
</dbReference>
<evidence type="ECO:0000256" key="2">
    <source>
        <dbReference type="ARBA" id="ARBA00022801"/>
    </source>
</evidence>
<accession>X6MGD7</accession>
<dbReference type="GO" id="GO:0005524">
    <property type="term" value="F:ATP binding"/>
    <property type="evidence" value="ECO:0007669"/>
    <property type="project" value="UniProtKB-KW"/>
</dbReference>
<feature type="domain" description="DNA2/NAM7 helicase-like C-terminal" evidence="5">
    <location>
        <begin position="2"/>
        <end position="187"/>
    </location>
</feature>
<dbReference type="EMBL" id="ASPP01020841">
    <property type="protein sequence ID" value="ETO13088.1"/>
    <property type="molecule type" value="Genomic_DNA"/>
</dbReference>
<dbReference type="GO" id="GO:0004386">
    <property type="term" value="F:helicase activity"/>
    <property type="evidence" value="ECO:0007669"/>
    <property type="project" value="UniProtKB-KW"/>
</dbReference>
<dbReference type="Proteomes" id="UP000023152">
    <property type="component" value="Unassembled WGS sequence"/>
</dbReference>
<keyword evidence="3 6" id="KW-0347">Helicase</keyword>
<dbReference type="OrthoDB" id="6513042at2759"/>
<dbReference type="FunFam" id="3.40.50.300:FF:000326">
    <property type="entry name" value="P-loop containing nucleoside triphosphate hydrolase"/>
    <property type="match status" value="1"/>
</dbReference>
<keyword evidence="1" id="KW-0547">Nucleotide-binding</keyword>
<protein>
    <submittedName>
        <fullName evidence="6">ATP-dependent RNA helicase of the SFI superfamily, required for nonsense mediated mRNA decay and for</fullName>
    </submittedName>
</protein>
<evidence type="ECO:0000256" key="3">
    <source>
        <dbReference type="ARBA" id="ARBA00022806"/>
    </source>
</evidence>
<gene>
    <name evidence="6" type="ORF">RFI_24290</name>
</gene>
<dbReference type="CDD" id="cd18808">
    <property type="entry name" value="SF1_C_Upf1"/>
    <property type="match status" value="1"/>
</dbReference>
<dbReference type="AlphaFoldDB" id="X6MGD7"/>
<dbReference type="PANTHER" id="PTHR10887:SF495">
    <property type="entry name" value="HELICASE SENATAXIN ISOFORM X1-RELATED"/>
    <property type="match status" value="1"/>
</dbReference>
<keyword evidence="7" id="KW-1185">Reference proteome</keyword>
<comment type="caution">
    <text evidence="6">The sequence shown here is derived from an EMBL/GenBank/DDBJ whole genome shotgun (WGS) entry which is preliminary data.</text>
</comment>
<sequence>GLQVSLFERLVKNGRDVAFLDTQYRMHPSLSEFSSIEFYDGRLKSASVQRTIPKGFPWPVQSYPLCFVDLEDSQETRMENMSLQNEQEADLIVKIVQKFDRQYNITIITPYRAQKYVIQQKLGRTNQQLGRLIDVNTVDGFQGNESDIVIFSAVRCNQKQTIGFLKDKSRLNVLLTRAKSGLVVVGNFNTLYQETLWKRWLQHVVEKNKSFIKATAI</sequence>
<keyword evidence="2" id="KW-0378">Hydrolase</keyword>
<dbReference type="InterPro" id="IPR027417">
    <property type="entry name" value="P-loop_NTPase"/>
</dbReference>
<dbReference type="Gene3D" id="3.40.50.300">
    <property type="entry name" value="P-loop containing nucleotide triphosphate hydrolases"/>
    <property type="match status" value="1"/>
</dbReference>
<proteinExistence type="predicted"/>
<name>X6MGD7_RETFI</name>
<organism evidence="6 7">
    <name type="scientific">Reticulomyxa filosa</name>
    <dbReference type="NCBI Taxonomy" id="46433"/>
    <lineage>
        <taxon>Eukaryota</taxon>
        <taxon>Sar</taxon>
        <taxon>Rhizaria</taxon>
        <taxon>Retaria</taxon>
        <taxon>Foraminifera</taxon>
        <taxon>Monothalamids</taxon>
        <taxon>Reticulomyxidae</taxon>
        <taxon>Reticulomyxa</taxon>
    </lineage>
</organism>